<dbReference type="EMBL" id="VZQZ01000013">
    <property type="protein sequence ID" value="KAB0663623.1"/>
    <property type="molecule type" value="Genomic_DNA"/>
</dbReference>
<dbReference type="UniPathway" id="UPA00895"/>
<feature type="transmembrane region" description="Helical" evidence="5">
    <location>
        <begin position="82"/>
        <end position="100"/>
    </location>
</feature>
<name>A0A7J4ZM11_9BACT</name>
<accession>A0A7J4ZM11</accession>
<evidence type="ECO:0000256" key="2">
    <source>
        <dbReference type="ARBA" id="ARBA00022692"/>
    </source>
</evidence>
<feature type="transmembrane region" description="Helical" evidence="5">
    <location>
        <begin position="15"/>
        <end position="36"/>
    </location>
</feature>
<dbReference type="InterPro" id="IPR009908">
    <property type="entry name" value="Methylamine_util_MauE"/>
</dbReference>
<dbReference type="Pfam" id="PF07291">
    <property type="entry name" value="MauE"/>
    <property type="match status" value="1"/>
</dbReference>
<comment type="caution">
    <text evidence="7">The sequence shown here is derived from an EMBL/GenBank/DDBJ whole genome shotgun (WGS) entry which is preliminary data.</text>
</comment>
<dbReference type="GO" id="GO:0016020">
    <property type="term" value="C:membrane"/>
    <property type="evidence" value="ECO:0007669"/>
    <property type="project" value="UniProtKB-SubCell"/>
</dbReference>
<evidence type="ECO:0000259" key="6">
    <source>
        <dbReference type="Pfam" id="PF07291"/>
    </source>
</evidence>
<gene>
    <name evidence="7" type="ORF">F6V25_16230</name>
</gene>
<evidence type="ECO:0000256" key="3">
    <source>
        <dbReference type="ARBA" id="ARBA00022989"/>
    </source>
</evidence>
<feature type="transmembrane region" description="Helical" evidence="5">
    <location>
        <begin position="148"/>
        <end position="168"/>
    </location>
</feature>
<feature type="domain" description="Methylamine utilisation protein MauE" evidence="6">
    <location>
        <begin position="82"/>
        <end position="205"/>
    </location>
</feature>
<keyword evidence="2 5" id="KW-0812">Transmembrane</keyword>
<evidence type="ECO:0000313" key="7">
    <source>
        <dbReference type="EMBL" id="KAB0663623.1"/>
    </source>
</evidence>
<comment type="subcellular location">
    <subcellularLocation>
        <location evidence="1">Membrane</location>
        <topology evidence="1">Multi-pass membrane protein</topology>
    </subcellularLocation>
</comment>
<keyword evidence="3 5" id="KW-1133">Transmembrane helix</keyword>
<protein>
    <recommendedName>
        <fullName evidence="6">Methylamine utilisation protein MauE domain-containing protein</fullName>
    </recommendedName>
</protein>
<sequence length="218" mass="24092">MAAAMESVSGFLCPMTYICLFMVAPAHFCGASIGMADDIVKQAPAPRHATVRRMADLHWCKIVLHVHFTICYEPPKGTIMKIALRIVLGLILLTASIAKLSNMSGFVAVLHSYHIFPQGLHWPAAIMISGVELVIGSWLFWGRHLRQAAWTSLVLHSVYACFAAFMLLRNVPILNCGCFGSYLARPLSWMTVGQNLVLVALSLLLARLARPVRSLYTR</sequence>
<feature type="transmembrane region" description="Helical" evidence="5">
    <location>
        <begin position="120"/>
        <end position="141"/>
    </location>
</feature>
<dbReference type="AlphaFoldDB" id="A0A7J4ZM11"/>
<evidence type="ECO:0000313" key="8">
    <source>
        <dbReference type="Proteomes" id="UP000420562"/>
    </source>
</evidence>
<proteinExistence type="predicted"/>
<keyword evidence="4 5" id="KW-0472">Membrane</keyword>
<evidence type="ECO:0000256" key="1">
    <source>
        <dbReference type="ARBA" id="ARBA00004141"/>
    </source>
</evidence>
<evidence type="ECO:0000256" key="4">
    <source>
        <dbReference type="ARBA" id="ARBA00023136"/>
    </source>
</evidence>
<reference evidence="7 8" key="1">
    <citation type="submission" date="2019-09" db="EMBL/GenBank/DDBJ databases">
        <title>Geobacter sp. Red96, a novel strain isolated from paddy soil.</title>
        <authorList>
            <person name="Xu Z."/>
            <person name="Masuda Y."/>
            <person name="Itoh H."/>
            <person name="Senoo K."/>
        </authorList>
    </citation>
    <scope>NUCLEOTIDE SEQUENCE [LARGE SCALE GENOMIC DNA]</scope>
    <source>
        <strain evidence="7 8">Red96</strain>
    </source>
</reference>
<organism evidence="7 8">
    <name type="scientific">Oryzomonas japonica</name>
    <dbReference type="NCBI Taxonomy" id="2603858"/>
    <lineage>
        <taxon>Bacteria</taxon>
        <taxon>Pseudomonadati</taxon>
        <taxon>Thermodesulfobacteriota</taxon>
        <taxon>Desulfuromonadia</taxon>
        <taxon>Geobacterales</taxon>
        <taxon>Geobacteraceae</taxon>
        <taxon>Oryzomonas</taxon>
    </lineage>
</organism>
<dbReference type="GO" id="GO:0030416">
    <property type="term" value="P:methylamine metabolic process"/>
    <property type="evidence" value="ECO:0007669"/>
    <property type="project" value="InterPro"/>
</dbReference>
<evidence type="ECO:0000256" key="5">
    <source>
        <dbReference type="SAM" id="Phobius"/>
    </source>
</evidence>
<dbReference type="Proteomes" id="UP000420562">
    <property type="component" value="Unassembled WGS sequence"/>
</dbReference>
<feature type="transmembrane region" description="Helical" evidence="5">
    <location>
        <begin position="188"/>
        <end position="209"/>
    </location>
</feature>
<keyword evidence="8" id="KW-1185">Reference proteome</keyword>